<proteinExistence type="inferred from homology"/>
<keyword evidence="5 7" id="KW-0464">Manganese</keyword>
<keyword evidence="10" id="KW-1185">Reference proteome</keyword>
<dbReference type="GO" id="GO:0046872">
    <property type="term" value="F:metal ion binding"/>
    <property type="evidence" value="ECO:0007669"/>
    <property type="project" value="UniProtKB-UniRule"/>
</dbReference>
<dbReference type="Pfam" id="PF01937">
    <property type="entry name" value="ARMT1-like_dom"/>
    <property type="match status" value="1"/>
</dbReference>
<dbReference type="FunFam" id="1.20.930.60:FF:000002">
    <property type="entry name" value="Protein-glutamate O-methyltransferase C1393.13"/>
    <property type="match status" value="1"/>
</dbReference>
<evidence type="ECO:0000313" key="9">
    <source>
        <dbReference type="EMBL" id="KAF7504033.1"/>
    </source>
</evidence>
<comment type="function">
    <text evidence="7">Metal-dependent phosphatase that shows phosphatase activity against several substrates, including fructose-1-phosphate and fructose-6-phosphate. Its preference for fructose-1-phosphate, a strong glycating agent that causes DNA damage rather than a canonical yeast metabolite, suggests a damage-control function in hexose phosphate metabolism.</text>
</comment>
<comment type="catalytic activity">
    <reaction evidence="6 7">
        <text>beta-D-fructose 6-phosphate = dihydroxyacetone + D-glyceraldehyde 3-phosphate</text>
        <dbReference type="Rhea" id="RHEA:28002"/>
        <dbReference type="ChEBI" id="CHEBI:16016"/>
        <dbReference type="ChEBI" id="CHEBI:57634"/>
        <dbReference type="ChEBI" id="CHEBI:59776"/>
    </reaction>
</comment>
<dbReference type="InterPro" id="IPR039763">
    <property type="entry name" value="ARMT1"/>
</dbReference>
<dbReference type="EMBL" id="JAACFV010000152">
    <property type="protein sequence ID" value="KAF7504033.1"/>
    <property type="molecule type" value="Genomic_DNA"/>
</dbReference>
<dbReference type="GO" id="GO:0005634">
    <property type="term" value="C:nucleus"/>
    <property type="evidence" value="ECO:0007669"/>
    <property type="project" value="TreeGrafter"/>
</dbReference>
<protein>
    <recommendedName>
        <fullName evidence="7">Sugar phosphate phosphatase</fullName>
        <ecNumber evidence="7">3.1.3.-</ecNumber>
    </recommendedName>
</protein>
<dbReference type="InterPro" id="IPR036075">
    <property type="entry name" value="ARMT-1-like_metal-bd_sf"/>
</dbReference>
<dbReference type="AlphaFoldDB" id="A0A8H7A7L3"/>
<dbReference type="PANTHER" id="PTHR12260">
    <property type="entry name" value="DAMAGE-CONTROL PHOSPHATASE ARMT1"/>
    <property type="match status" value="1"/>
</dbReference>
<comment type="similarity">
    <text evidence="2 7">Belongs to the damage-control phosphatase family. Sugar phosphate phosphatase III subfamily.</text>
</comment>
<sequence>MDFDPKIAKFQTSDPTSFAYVTVRERWPNILTGAIDDVHRAVGEVDASNNDKIKDGKTIVEQLAKLKYELQHNRQLSPLEDDDEADVEIYNAELKARGDPTWHNVEWLYSECYLYRRISSLFRRSKHWRSYDVFGRQKRSTFKSSRPAVLELATKYKAIVEQTRQKSTTVSSNDPTEIEEAEKVLFMEMCEICLWGNATDLSLLTSLSYEDIQKLQGANSRKESEKNILVNDLPAAFATLQKAKKAGAESRVSIVLDNAGFELFVDLILAGFLLTGGLASEVILHPKSIPWFVSDVVPKDFVDLLNVMADPQAFYATGIGTSSDTTPMPLMEEEVGDLRFLFDNWSNLHREGKLLLRPSRFWTHPGSFWRMPHTAPEVLEDLKESGLVIFKGDLNYRKLTGDAAWDPTTPFADSLGPLGKGSGVRSLALRTCKADVVVGLPPGRDEELRHTEGGGGDSGARKWAWSGKWAIVQFCDGKI</sequence>
<accession>A0A8H7A7L3</accession>
<dbReference type="Gene3D" id="3.40.50.10880">
    <property type="entry name" value="Uncharacterised protein PF01937, DUF89, domain 3"/>
    <property type="match status" value="1"/>
</dbReference>
<keyword evidence="4 7" id="KW-0378">Hydrolase</keyword>
<evidence type="ECO:0000256" key="3">
    <source>
        <dbReference type="ARBA" id="ARBA00022723"/>
    </source>
</evidence>
<dbReference type="Gene3D" id="1.20.930.60">
    <property type="match status" value="1"/>
</dbReference>
<evidence type="ECO:0000256" key="7">
    <source>
        <dbReference type="RuleBase" id="RU367030"/>
    </source>
</evidence>
<evidence type="ECO:0000256" key="6">
    <source>
        <dbReference type="ARBA" id="ARBA00048809"/>
    </source>
</evidence>
<gene>
    <name evidence="9" type="ORF">GJ744_002912</name>
</gene>
<organism evidence="9 10">
    <name type="scientific">Endocarpon pusillum</name>
    <dbReference type="NCBI Taxonomy" id="364733"/>
    <lineage>
        <taxon>Eukaryota</taxon>
        <taxon>Fungi</taxon>
        <taxon>Dikarya</taxon>
        <taxon>Ascomycota</taxon>
        <taxon>Pezizomycotina</taxon>
        <taxon>Eurotiomycetes</taxon>
        <taxon>Chaetothyriomycetidae</taxon>
        <taxon>Verrucariales</taxon>
        <taxon>Verrucariaceae</taxon>
        <taxon>Endocarpon</taxon>
    </lineage>
</organism>
<dbReference type="GO" id="GO:0006974">
    <property type="term" value="P:DNA damage response"/>
    <property type="evidence" value="ECO:0007669"/>
    <property type="project" value="TreeGrafter"/>
</dbReference>
<dbReference type="GO" id="GO:0016791">
    <property type="term" value="F:phosphatase activity"/>
    <property type="evidence" value="ECO:0007669"/>
    <property type="project" value="TreeGrafter"/>
</dbReference>
<comment type="caution">
    <text evidence="9">The sequence shown here is derived from an EMBL/GenBank/DDBJ whole genome shotgun (WGS) entry which is preliminary data.</text>
</comment>
<dbReference type="SUPFAM" id="SSF111321">
    <property type="entry name" value="AF1104-like"/>
    <property type="match status" value="1"/>
</dbReference>
<evidence type="ECO:0000256" key="5">
    <source>
        <dbReference type="ARBA" id="ARBA00023211"/>
    </source>
</evidence>
<reference evidence="9" key="1">
    <citation type="submission" date="2020-02" db="EMBL/GenBank/DDBJ databases">
        <authorList>
            <person name="Palmer J.M."/>
        </authorList>
    </citation>
    <scope>NUCLEOTIDE SEQUENCE</scope>
    <source>
        <strain evidence="9">EPUS1.4</strain>
        <tissue evidence="9">Thallus</tissue>
    </source>
</reference>
<dbReference type="OrthoDB" id="541375at2759"/>
<evidence type="ECO:0000313" key="10">
    <source>
        <dbReference type="Proteomes" id="UP000606974"/>
    </source>
</evidence>
<comment type="catalytic activity">
    <reaction evidence="1 7">
        <text>beta-D-fructose 1-phosphate + H2O = D-fructose + phosphate</text>
        <dbReference type="Rhea" id="RHEA:35603"/>
        <dbReference type="ChEBI" id="CHEBI:15377"/>
        <dbReference type="ChEBI" id="CHEBI:37721"/>
        <dbReference type="ChEBI" id="CHEBI:43474"/>
        <dbReference type="ChEBI" id="CHEBI:138881"/>
    </reaction>
</comment>
<feature type="domain" description="Damage-control phosphatase ARMT1-like metal-binding" evidence="8">
    <location>
        <begin position="22"/>
        <end position="447"/>
    </location>
</feature>
<comment type="domain">
    <text evidence="7">Subfamily III proteins have a conserved RTxK motif about 40-50 residues from the C-terminus; the threonine may be replaced by serine or cysteine.</text>
</comment>
<dbReference type="Proteomes" id="UP000606974">
    <property type="component" value="Unassembled WGS sequence"/>
</dbReference>
<dbReference type="InterPro" id="IPR002791">
    <property type="entry name" value="ARMT1-like_metal-bd"/>
</dbReference>
<dbReference type="EC" id="3.1.3.-" evidence="7"/>
<evidence type="ECO:0000259" key="8">
    <source>
        <dbReference type="Pfam" id="PF01937"/>
    </source>
</evidence>
<evidence type="ECO:0000256" key="4">
    <source>
        <dbReference type="ARBA" id="ARBA00022801"/>
    </source>
</evidence>
<evidence type="ECO:0000256" key="2">
    <source>
        <dbReference type="ARBA" id="ARBA00009519"/>
    </source>
</evidence>
<comment type="cofactor">
    <cofactor evidence="7">
        <name>Mn(2+)</name>
        <dbReference type="ChEBI" id="CHEBI:29035"/>
    </cofactor>
    <cofactor evidence="7">
        <name>Ni(2+)</name>
        <dbReference type="ChEBI" id="CHEBI:49786"/>
    </cofactor>
</comment>
<keyword evidence="3 7" id="KW-0479">Metal-binding</keyword>
<dbReference type="PANTHER" id="PTHR12260:SF6">
    <property type="entry name" value="DAMAGE-CONTROL PHOSPHATASE ARMT1"/>
    <property type="match status" value="1"/>
</dbReference>
<evidence type="ECO:0000256" key="1">
    <source>
        <dbReference type="ARBA" id="ARBA00001326"/>
    </source>
</evidence>
<name>A0A8H7A7L3_9EURO</name>